<accession>A0A081B7M7</accession>
<evidence type="ECO:0000313" key="3">
    <source>
        <dbReference type="Proteomes" id="UP000028702"/>
    </source>
</evidence>
<evidence type="ECO:0000313" key="2">
    <source>
        <dbReference type="EMBL" id="GAK44045.1"/>
    </source>
</evidence>
<keyword evidence="1" id="KW-1133">Transmembrane helix</keyword>
<reference evidence="2 3" key="1">
    <citation type="submission" date="2014-07" db="EMBL/GenBank/DDBJ databases">
        <title>Tepidicaulis marinum gen. nov., sp. nov., a novel marine bacterium denitrifying nitrate to nitrous oxide strictly under microaerobic conditions.</title>
        <authorList>
            <person name="Takeuchi M."/>
            <person name="Yamagishi T."/>
            <person name="Kamagata Y."/>
            <person name="Oshima K."/>
            <person name="Hattori M."/>
            <person name="Katayama T."/>
            <person name="Hanada S."/>
            <person name="Tamaki H."/>
            <person name="Marumo K."/>
            <person name="Maeda H."/>
            <person name="Nedachi M."/>
            <person name="Iwasaki W."/>
            <person name="Suwa Y."/>
            <person name="Sakata S."/>
        </authorList>
    </citation>
    <scope>NUCLEOTIDE SEQUENCE [LARGE SCALE GENOMIC DNA]</scope>
    <source>
        <strain evidence="2 3">MA2</strain>
    </source>
</reference>
<dbReference type="RefSeq" id="WP_045442654.1">
    <property type="nucleotide sequence ID" value="NZ_BBIO01000002.1"/>
</dbReference>
<keyword evidence="3" id="KW-1185">Reference proteome</keyword>
<proteinExistence type="predicted"/>
<evidence type="ECO:0000256" key="1">
    <source>
        <dbReference type="SAM" id="Phobius"/>
    </source>
</evidence>
<sequence>MSADLLLGFALYVGALTVCVGGVAYLAHEVKGRSALGWGLFAFILQILALALPITAGALLGLFDPRLWLTEGLGAVPPDILSLSGELAMIAGGAALAVLAFQSQMRWKACPACRSRIGWASTVCPECLTPQPASPRSQVERPEKLTEFRVFLPLPLAERLRQYARESGQPGKKQKLGEDALVGRVIREWVSQKLDG</sequence>
<comment type="caution">
    <text evidence="2">The sequence shown here is derived from an EMBL/GenBank/DDBJ whole genome shotgun (WGS) entry which is preliminary data.</text>
</comment>
<feature type="transmembrane region" description="Helical" evidence="1">
    <location>
        <begin position="80"/>
        <end position="101"/>
    </location>
</feature>
<gene>
    <name evidence="2" type="ORF">M2A_0544</name>
</gene>
<keyword evidence="1" id="KW-0812">Transmembrane</keyword>
<organism evidence="2 3">
    <name type="scientific">Tepidicaulis marinus</name>
    <dbReference type="NCBI Taxonomy" id="1333998"/>
    <lineage>
        <taxon>Bacteria</taxon>
        <taxon>Pseudomonadati</taxon>
        <taxon>Pseudomonadota</taxon>
        <taxon>Alphaproteobacteria</taxon>
        <taxon>Hyphomicrobiales</taxon>
        <taxon>Parvibaculaceae</taxon>
        <taxon>Tepidicaulis</taxon>
    </lineage>
</organism>
<feature type="transmembrane region" description="Helical" evidence="1">
    <location>
        <begin position="6"/>
        <end position="26"/>
    </location>
</feature>
<protein>
    <submittedName>
        <fullName evidence="2">Gap-Pol polyprotein-like</fullName>
    </submittedName>
</protein>
<dbReference type="Proteomes" id="UP000028702">
    <property type="component" value="Unassembled WGS sequence"/>
</dbReference>
<dbReference type="AlphaFoldDB" id="A0A081B7M7"/>
<keyword evidence="1" id="KW-0472">Membrane</keyword>
<dbReference type="EMBL" id="BBIO01000002">
    <property type="protein sequence ID" value="GAK44045.1"/>
    <property type="molecule type" value="Genomic_DNA"/>
</dbReference>
<feature type="transmembrane region" description="Helical" evidence="1">
    <location>
        <begin position="38"/>
        <end position="60"/>
    </location>
</feature>
<name>A0A081B7M7_9HYPH</name>
<dbReference type="STRING" id="1333998.M2A_0544"/>